<dbReference type="NCBIfam" id="NF033504">
    <property type="entry name" value="Ni_dep_LarA"/>
    <property type="match status" value="1"/>
</dbReference>
<proteinExistence type="predicted"/>
<dbReference type="InterPro" id="IPR048520">
    <property type="entry name" value="LarA_C"/>
</dbReference>
<evidence type="ECO:0000313" key="4">
    <source>
        <dbReference type="Proteomes" id="UP000473885"/>
    </source>
</evidence>
<dbReference type="Gene3D" id="3.90.226.30">
    <property type="match status" value="1"/>
</dbReference>
<dbReference type="InterPro" id="IPR048068">
    <property type="entry name" value="LarA-like"/>
</dbReference>
<evidence type="ECO:0000259" key="1">
    <source>
        <dbReference type="Pfam" id="PF09861"/>
    </source>
</evidence>
<name>A0A6M0R7T3_9CLOT</name>
<dbReference type="Pfam" id="PF21113">
    <property type="entry name" value="LarA_C"/>
    <property type="match status" value="1"/>
</dbReference>
<evidence type="ECO:0000313" key="3">
    <source>
        <dbReference type="EMBL" id="NEZ46291.1"/>
    </source>
</evidence>
<comment type="caution">
    <text evidence="3">The sequence shown here is derived from an EMBL/GenBank/DDBJ whole genome shotgun (WGS) entry which is preliminary data.</text>
</comment>
<reference evidence="3 4" key="1">
    <citation type="submission" date="2019-04" db="EMBL/GenBank/DDBJ databases">
        <title>Genome sequencing of Clostridium botulinum Groups I-IV and Clostridium butyricum.</title>
        <authorList>
            <person name="Brunt J."/>
            <person name="Van Vliet A.H.M."/>
            <person name="Stringer S.C."/>
            <person name="Carter A.T."/>
            <person name="Peck M.W."/>
        </authorList>
    </citation>
    <scope>NUCLEOTIDE SEQUENCE [LARGE SCALE GENOMIC DNA]</scope>
    <source>
        <strain evidence="3 4">IFR 18/094</strain>
    </source>
</reference>
<gene>
    <name evidence="3" type="primary">larA</name>
    <name evidence="3" type="ORF">FDF74_03575</name>
</gene>
<dbReference type="RefSeq" id="WP_163248576.1">
    <property type="nucleotide sequence ID" value="NZ_SXDP01000002.1"/>
</dbReference>
<dbReference type="GO" id="GO:0050043">
    <property type="term" value="F:lactate racemase activity"/>
    <property type="evidence" value="ECO:0007669"/>
    <property type="project" value="InterPro"/>
</dbReference>
<dbReference type="AlphaFoldDB" id="A0A6M0R7T3"/>
<feature type="domain" description="Lactate racemase C-terminal" evidence="2">
    <location>
        <begin position="272"/>
        <end position="423"/>
    </location>
</feature>
<evidence type="ECO:0000259" key="2">
    <source>
        <dbReference type="Pfam" id="PF21113"/>
    </source>
</evidence>
<organism evidence="3 4">
    <name type="scientific">Clostridium niameyense</name>
    <dbReference type="NCBI Taxonomy" id="1622073"/>
    <lineage>
        <taxon>Bacteria</taxon>
        <taxon>Bacillati</taxon>
        <taxon>Bacillota</taxon>
        <taxon>Clostridia</taxon>
        <taxon>Eubacteriales</taxon>
        <taxon>Clostridiaceae</taxon>
        <taxon>Clostridium</taxon>
    </lineage>
</organism>
<keyword evidence="4" id="KW-1185">Reference proteome</keyword>
<dbReference type="Gene3D" id="3.40.50.11440">
    <property type="match status" value="1"/>
</dbReference>
<sequence>MLNFKLPYDSKTINLELEEKNFIGLLESKQGTYESKEDELEIVEKSLDNPIGGPSLEELAKGKKDIVIISSDHTRPVPSHIITPILLRRIRTVAPNARIRILVATGFHRPSTKEELISKYGKEIVDNEEIVMHVATDDASMKKIGTLPSGGECIINKIAAEADLLLAEGFIEAHFFAGFSGGRKSVLPGIASYKTIMANHSGEFIDSKNSRTGNLSKNLVHEDMVYAAKTAKLAFIINVVLNGEHKIIGSFAGNLEKAHLSGCEFVNSLACVDKVDCDIAISTNGGYPLDQNIYQAVKGMTAAEATLKKDGIIIMVAGCRDGHGGQAFYDNVANVKDPQEFLDLAVNTPRLETLPEQWTSQILARILVNHKVIMVSDLVDPSLVTGLHMEVAKTIDEALERAFELKGKDAKVAVIPDGLSVIVKGKN</sequence>
<feature type="domain" description="LarA-like N-terminal" evidence="1">
    <location>
        <begin position="8"/>
        <end position="213"/>
    </location>
</feature>
<dbReference type="InterPro" id="IPR043166">
    <property type="entry name" value="LarA-like_C"/>
</dbReference>
<accession>A0A6M0R7T3</accession>
<dbReference type="EMBL" id="SXDP01000002">
    <property type="protein sequence ID" value="NEZ46291.1"/>
    <property type="molecule type" value="Genomic_DNA"/>
</dbReference>
<dbReference type="InterPro" id="IPR047926">
    <property type="entry name" value="Ni_dep_LarA"/>
</dbReference>
<dbReference type="PANTHER" id="PTHR33171:SF17">
    <property type="entry name" value="LARA-LIKE N-TERMINAL DOMAIN-CONTAINING PROTEIN"/>
    <property type="match status" value="1"/>
</dbReference>
<dbReference type="Proteomes" id="UP000473885">
    <property type="component" value="Unassembled WGS sequence"/>
</dbReference>
<protein>
    <submittedName>
        <fullName evidence="3">Nickel-dependent lactate racemase</fullName>
    </submittedName>
</protein>
<dbReference type="Pfam" id="PF09861">
    <property type="entry name" value="Lar_N"/>
    <property type="match status" value="1"/>
</dbReference>
<dbReference type="PANTHER" id="PTHR33171">
    <property type="entry name" value="LAR_N DOMAIN-CONTAINING PROTEIN"/>
    <property type="match status" value="1"/>
</dbReference>
<dbReference type="InterPro" id="IPR018657">
    <property type="entry name" value="LarA-like_N"/>
</dbReference>